<evidence type="ECO:0000313" key="8">
    <source>
        <dbReference type="EMBL" id="CAA9421154.1"/>
    </source>
</evidence>
<evidence type="ECO:0000256" key="1">
    <source>
        <dbReference type="ARBA" id="ARBA00004141"/>
    </source>
</evidence>
<feature type="transmembrane region" description="Helical" evidence="6">
    <location>
        <begin position="62"/>
        <end position="80"/>
    </location>
</feature>
<dbReference type="AlphaFoldDB" id="A0A6J4PN35"/>
<evidence type="ECO:0000256" key="4">
    <source>
        <dbReference type="ARBA" id="ARBA00023136"/>
    </source>
</evidence>
<dbReference type="InterPro" id="IPR051533">
    <property type="entry name" value="WaaL-like"/>
</dbReference>
<evidence type="ECO:0000256" key="6">
    <source>
        <dbReference type="SAM" id="Phobius"/>
    </source>
</evidence>
<feature type="transmembrane region" description="Helical" evidence="6">
    <location>
        <begin position="444"/>
        <end position="468"/>
    </location>
</feature>
<feature type="transmembrane region" description="Helical" evidence="6">
    <location>
        <begin position="503"/>
        <end position="522"/>
    </location>
</feature>
<feature type="transmembrane region" description="Helical" evidence="6">
    <location>
        <begin position="215"/>
        <end position="233"/>
    </location>
</feature>
<keyword evidence="4 6" id="KW-0472">Membrane</keyword>
<feature type="transmembrane region" description="Helical" evidence="6">
    <location>
        <begin position="149"/>
        <end position="167"/>
    </location>
</feature>
<dbReference type="EMBL" id="CADCUZ010000093">
    <property type="protein sequence ID" value="CAA9421154.1"/>
    <property type="molecule type" value="Genomic_DNA"/>
</dbReference>
<dbReference type="PANTHER" id="PTHR37422:SF13">
    <property type="entry name" value="LIPOPOLYSACCHARIDE BIOSYNTHESIS PROTEIN PA4999-RELATED"/>
    <property type="match status" value="1"/>
</dbReference>
<evidence type="ECO:0000256" key="3">
    <source>
        <dbReference type="ARBA" id="ARBA00022989"/>
    </source>
</evidence>
<protein>
    <recommendedName>
        <fullName evidence="7">O-antigen ligase-related domain-containing protein</fullName>
    </recommendedName>
</protein>
<evidence type="ECO:0000256" key="2">
    <source>
        <dbReference type="ARBA" id="ARBA00022692"/>
    </source>
</evidence>
<reference evidence="8" key="1">
    <citation type="submission" date="2020-02" db="EMBL/GenBank/DDBJ databases">
        <authorList>
            <person name="Meier V. D."/>
        </authorList>
    </citation>
    <scope>NUCLEOTIDE SEQUENCE</scope>
    <source>
        <strain evidence="8">AVDCRST_MAG55</strain>
    </source>
</reference>
<feature type="transmembrane region" description="Helical" evidence="6">
    <location>
        <begin position="125"/>
        <end position="142"/>
    </location>
</feature>
<feature type="transmembrane region" description="Helical" evidence="6">
    <location>
        <begin position="306"/>
        <end position="324"/>
    </location>
</feature>
<feature type="transmembrane region" description="Helical" evidence="6">
    <location>
        <begin position="239"/>
        <end position="255"/>
    </location>
</feature>
<feature type="transmembrane region" description="Helical" evidence="6">
    <location>
        <begin position="32"/>
        <end position="50"/>
    </location>
</feature>
<evidence type="ECO:0000256" key="5">
    <source>
        <dbReference type="SAM" id="MobiDB-lite"/>
    </source>
</evidence>
<dbReference type="Pfam" id="PF04932">
    <property type="entry name" value="Wzy_C"/>
    <property type="match status" value="1"/>
</dbReference>
<dbReference type="GO" id="GO:0016020">
    <property type="term" value="C:membrane"/>
    <property type="evidence" value="ECO:0007669"/>
    <property type="project" value="UniProtKB-SubCell"/>
</dbReference>
<feature type="region of interest" description="Disordered" evidence="5">
    <location>
        <begin position="1"/>
        <end position="24"/>
    </location>
</feature>
<feature type="transmembrane region" description="Helical" evidence="6">
    <location>
        <begin position="92"/>
        <end position="113"/>
    </location>
</feature>
<accession>A0A6J4PN35</accession>
<keyword evidence="2 6" id="KW-0812">Transmembrane</keyword>
<comment type="subcellular location">
    <subcellularLocation>
        <location evidence="1">Membrane</location>
        <topology evidence="1">Multi-pass membrane protein</topology>
    </subcellularLocation>
</comment>
<feature type="transmembrane region" description="Helical" evidence="6">
    <location>
        <begin position="262"/>
        <end position="279"/>
    </location>
</feature>
<evidence type="ECO:0000259" key="7">
    <source>
        <dbReference type="Pfam" id="PF04932"/>
    </source>
</evidence>
<proteinExistence type="predicted"/>
<dbReference type="PANTHER" id="PTHR37422">
    <property type="entry name" value="TEICHURONIC ACID BIOSYNTHESIS PROTEIN TUAE"/>
    <property type="match status" value="1"/>
</dbReference>
<feature type="transmembrane region" description="Helical" evidence="6">
    <location>
        <begin position="480"/>
        <end position="497"/>
    </location>
</feature>
<gene>
    <name evidence="8" type="ORF">AVDCRST_MAG55-1996</name>
</gene>
<dbReference type="InterPro" id="IPR007016">
    <property type="entry name" value="O-antigen_ligase-rel_domated"/>
</dbReference>
<feature type="transmembrane region" description="Helical" evidence="6">
    <location>
        <begin position="187"/>
        <end position="206"/>
    </location>
</feature>
<name>A0A6J4PN35_9ACTN</name>
<feature type="transmembrane region" description="Helical" evidence="6">
    <location>
        <begin position="336"/>
        <end position="357"/>
    </location>
</feature>
<feature type="domain" description="O-antigen ligase-related" evidence="7">
    <location>
        <begin position="330"/>
        <end position="453"/>
    </location>
</feature>
<organism evidence="8">
    <name type="scientific">uncultured Rubrobacteraceae bacterium</name>
    <dbReference type="NCBI Taxonomy" id="349277"/>
    <lineage>
        <taxon>Bacteria</taxon>
        <taxon>Bacillati</taxon>
        <taxon>Actinomycetota</taxon>
        <taxon>Rubrobacteria</taxon>
        <taxon>Rubrobacterales</taxon>
        <taxon>Rubrobacteraceae</taxon>
        <taxon>environmental samples</taxon>
    </lineage>
</organism>
<sequence length="542" mass="57917">MREKLESFGNAGRLPGTAQAGDGGKVHRPGRVLAVFKAVVLLALLAVTAYGTIEEGLYDSELWLPVAAGILLVLLATLFVRGYYQDVPRAGWAMVALLAALVGIKGLSMVWTVSETETVEEILRSSMYLATFALALAAVSFSGRQVGPLTDIAVLIVAAVAGYGLLQKISPVEYPVLSFDGVRIDSTLGYANTAAAVLGMGAVLSLGRMAGMRNAVFRGLYAALVLAFLIALYLTISRGGFASLGVGLLLLLVLAKERLQMVANLLLLCAPGAWLLWRMQDLEGLLLVDASEAQKVAAGTAFRNDLILALAVAFVLQAGYSLLLDRFEPTVRFRRIAAALVLGGAVLVVASGAFVVVDRYGGIGQAYEKLTSNPAQTENVGRRLGSLSIGYRTEYWKVAWEDWKQHPLTGTGAGTFRYTWLQERSDTNDVRQVHNLYLEQGTEIGVFGFLALLGFVALLVGYTARAAWRSSERGGENGPLLAGLVAALVVYLVSSVLEWHWYIPASTLLFFVLAAVAAKLAARGNPAAETSARPADGETPRY</sequence>
<keyword evidence="3 6" id="KW-1133">Transmembrane helix</keyword>